<proteinExistence type="predicted"/>
<dbReference type="SUPFAM" id="SSF56672">
    <property type="entry name" value="DNA/RNA polymerases"/>
    <property type="match status" value="1"/>
</dbReference>
<dbReference type="Gene3D" id="3.10.10.10">
    <property type="entry name" value="HIV Type 1 Reverse Transcriptase, subunit A, domain 1"/>
    <property type="match status" value="1"/>
</dbReference>
<dbReference type="InterPro" id="IPR043502">
    <property type="entry name" value="DNA/RNA_pol_sf"/>
</dbReference>
<dbReference type="Proteomes" id="UP001497512">
    <property type="component" value="Chromosome 6"/>
</dbReference>
<evidence type="ECO:0000313" key="2">
    <source>
        <dbReference type="Proteomes" id="UP001497512"/>
    </source>
</evidence>
<dbReference type="EMBL" id="OZ019898">
    <property type="protein sequence ID" value="CAK9228369.1"/>
    <property type="molecule type" value="Genomic_DNA"/>
</dbReference>
<gene>
    <name evidence="1" type="ORF">CSSPTR1EN2_LOCUS19009</name>
</gene>
<reference evidence="1" key="1">
    <citation type="submission" date="2024-02" db="EMBL/GenBank/DDBJ databases">
        <authorList>
            <consortium name="ELIXIR-Norway"/>
            <consortium name="Elixir Norway"/>
        </authorList>
    </citation>
    <scope>NUCLEOTIDE SEQUENCE</scope>
</reference>
<name>A0ABP0URK2_9BRYO</name>
<evidence type="ECO:0000313" key="1">
    <source>
        <dbReference type="EMBL" id="CAK9228369.1"/>
    </source>
</evidence>
<accession>A0ABP0URK2</accession>
<protein>
    <submittedName>
        <fullName evidence="1">Uncharacterized protein</fullName>
    </submittedName>
</protein>
<sequence>MASSSSSNVSIEKTWEPLMGPKLARGKRRQLTQFLRTYRSCFAFSMKELGALIGPSIRIIELANDTPIFCCPYRYNVMEKDLIRSQTLDLLEVGLVEMSHGEYASTIIMLAKKYVHGNYTDRWMCGDYCPINR</sequence>
<keyword evidence="2" id="KW-1185">Reference proteome</keyword>
<organism evidence="1 2">
    <name type="scientific">Sphagnum troendelagicum</name>
    <dbReference type="NCBI Taxonomy" id="128251"/>
    <lineage>
        <taxon>Eukaryota</taxon>
        <taxon>Viridiplantae</taxon>
        <taxon>Streptophyta</taxon>
        <taxon>Embryophyta</taxon>
        <taxon>Bryophyta</taxon>
        <taxon>Sphagnophytina</taxon>
        <taxon>Sphagnopsida</taxon>
        <taxon>Sphagnales</taxon>
        <taxon>Sphagnaceae</taxon>
        <taxon>Sphagnum</taxon>
    </lineage>
</organism>